<name>A0A8J2BMQ4_9BACT</name>
<evidence type="ECO:0000256" key="8">
    <source>
        <dbReference type="ARBA" id="ARBA00066884"/>
    </source>
</evidence>
<keyword evidence="13" id="KW-0472">Membrane</keyword>
<evidence type="ECO:0000256" key="3">
    <source>
        <dbReference type="ARBA" id="ARBA00022741"/>
    </source>
</evidence>
<dbReference type="InterPro" id="IPR035985">
    <property type="entry name" value="Ubiquitin-activating_enz"/>
</dbReference>
<evidence type="ECO:0000256" key="1">
    <source>
        <dbReference type="ARBA" id="ARBA00009919"/>
    </source>
</evidence>
<evidence type="ECO:0000256" key="2">
    <source>
        <dbReference type="ARBA" id="ARBA00022679"/>
    </source>
</evidence>
<dbReference type="EC" id="2.7.7.80" evidence="8"/>
<dbReference type="GO" id="GO:0008146">
    <property type="term" value="F:sulfotransferase activity"/>
    <property type="evidence" value="ECO:0007669"/>
    <property type="project" value="TreeGrafter"/>
</dbReference>
<organism evidence="15 16">
    <name type="scientific">Candidatus Methylacidithermus pantelleriae</name>
    <dbReference type="NCBI Taxonomy" id="2744239"/>
    <lineage>
        <taxon>Bacteria</taxon>
        <taxon>Pseudomonadati</taxon>
        <taxon>Verrucomicrobiota</taxon>
        <taxon>Methylacidiphilae</taxon>
        <taxon>Methylacidiphilales</taxon>
        <taxon>Methylacidiphilaceae</taxon>
        <taxon>Candidatus Methylacidithermus</taxon>
    </lineage>
</organism>
<dbReference type="SUPFAM" id="SSF69572">
    <property type="entry name" value="Activating enzymes of the ubiquitin-like proteins"/>
    <property type="match status" value="1"/>
</dbReference>
<dbReference type="FunFam" id="3.40.50.720:FF:000033">
    <property type="entry name" value="Adenylyltransferase and sulfurtransferase MOCS3"/>
    <property type="match status" value="1"/>
</dbReference>
<comment type="function">
    <text evidence="6">Catalyzes the adenylation by ATP of the carboxyl group of the C-terminal glycine of sulfur carrier protein MoaD.</text>
</comment>
<comment type="subunit">
    <text evidence="7">Homodimer. Forms a stable heterotetrameric complex of 2 MoeB and 2 MoaD during adenylation of MoaD.</text>
</comment>
<dbReference type="Gene3D" id="3.40.250.10">
    <property type="entry name" value="Rhodanese-like domain"/>
    <property type="match status" value="1"/>
</dbReference>
<evidence type="ECO:0000256" key="13">
    <source>
        <dbReference type="SAM" id="Phobius"/>
    </source>
</evidence>
<dbReference type="InterPro" id="IPR036873">
    <property type="entry name" value="Rhodanese-like_dom_sf"/>
</dbReference>
<feature type="domain" description="Rhodanese" evidence="14">
    <location>
        <begin position="303"/>
        <end position="391"/>
    </location>
</feature>
<dbReference type="CDD" id="cd00757">
    <property type="entry name" value="ThiF_MoeB_HesA_family"/>
    <property type="match status" value="1"/>
</dbReference>
<evidence type="ECO:0000256" key="6">
    <source>
        <dbReference type="ARBA" id="ARBA00055169"/>
    </source>
</evidence>
<dbReference type="Pfam" id="PF00581">
    <property type="entry name" value="Rhodanese"/>
    <property type="match status" value="1"/>
</dbReference>
<dbReference type="Pfam" id="PF00899">
    <property type="entry name" value="ThiF"/>
    <property type="match status" value="1"/>
</dbReference>
<dbReference type="Gene3D" id="3.40.50.720">
    <property type="entry name" value="NAD(P)-binding Rossmann-like Domain"/>
    <property type="match status" value="1"/>
</dbReference>
<evidence type="ECO:0000256" key="7">
    <source>
        <dbReference type="ARBA" id="ARBA00063809"/>
    </source>
</evidence>
<evidence type="ECO:0000256" key="9">
    <source>
        <dbReference type="ARBA" id="ARBA00073635"/>
    </source>
</evidence>
<evidence type="ECO:0000256" key="11">
    <source>
        <dbReference type="ARBA" id="ARBA00075328"/>
    </source>
</evidence>
<reference evidence="15" key="1">
    <citation type="submission" date="2021-02" db="EMBL/GenBank/DDBJ databases">
        <authorList>
            <person name="Cremers G."/>
            <person name="Picone N."/>
        </authorList>
    </citation>
    <scope>NUCLEOTIDE SEQUENCE</scope>
    <source>
        <strain evidence="15">PQ17</strain>
    </source>
</reference>
<evidence type="ECO:0000256" key="4">
    <source>
        <dbReference type="ARBA" id="ARBA00022840"/>
    </source>
</evidence>
<dbReference type="RefSeq" id="WP_174582901.1">
    <property type="nucleotide sequence ID" value="NZ_CAJNOB010000006.1"/>
</dbReference>
<comment type="catalytic activity">
    <reaction evidence="5">
        <text>[molybdopterin-synthase sulfur-carrier protein]-C-terminal Gly-Gly + ATP + H(+) = [molybdopterin-synthase sulfur-carrier protein]-C-terminal Gly-Gly-AMP + diphosphate</text>
        <dbReference type="Rhea" id="RHEA:43616"/>
        <dbReference type="Rhea" id="RHEA-COMP:12159"/>
        <dbReference type="Rhea" id="RHEA-COMP:12202"/>
        <dbReference type="ChEBI" id="CHEBI:15378"/>
        <dbReference type="ChEBI" id="CHEBI:30616"/>
        <dbReference type="ChEBI" id="CHEBI:33019"/>
        <dbReference type="ChEBI" id="CHEBI:90618"/>
        <dbReference type="ChEBI" id="CHEBI:90778"/>
        <dbReference type="EC" id="2.7.7.80"/>
    </reaction>
</comment>
<dbReference type="GO" id="GO:0005829">
    <property type="term" value="C:cytosol"/>
    <property type="evidence" value="ECO:0007669"/>
    <property type="project" value="TreeGrafter"/>
</dbReference>
<proteinExistence type="inferred from homology"/>
<gene>
    <name evidence="15" type="primary">moeZ</name>
    <name evidence="15" type="ORF">MPNT_140026</name>
</gene>
<dbReference type="AlphaFoldDB" id="A0A8J2BMQ4"/>
<dbReference type="PANTHER" id="PTHR10953">
    <property type="entry name" value="UBIQUITIN-ACTIVATING ENZYME E1"/>
    <property type="match status" value="1"/>
</dbReference>
<keyword evidence="16" id="KW-1185">Reference proteome</keyword>
<evidence type="ECO:0000256" key="5">
    <source>
        <dbReference type="ARBA" id="ARBA00052218"/>
    </source>
</evidence>
<evidence type="ECO:0000256" key="12">
    <source>
        <dbReference type="ARBA" id="ARBA00078531"/>
    </source>
</evidence>
<dbReference type="PROSITE" id="PS50206">
    <property type="entry name" value="RHODANESE_3"/>
    <property type="match status" value="1"/>
</dbReference>
<dbReference type="PANTHER" id="PTHR10953:SF102">
    <property type="entry name" value="ADENYLYLTRANSFERASE AND SULFURTRANSFERASE MOCS3"/>
    <property type="match status" value="1"/>
</dbReference>
<comment type="similarity">
    <text evidence="1">Belongs to the HesA/MoeB/ThiF family.</text>
</comment>
<dbReference type="GO" id="GO:0004792">
    <property type="term" value="F:thiosulfate-cyanide sulfurtransferase activity"/>
    <property type="evidence" value="ECO:0007669"/>
    <property type="project" value="TreeGrafter"/>
</dbReference>
<dbReference type="GO" id="GO:0061605">
    <property type="term" value="F:molybdopterin-synthase adenylyltransferase activity"/>
    <property type="evidence" value="ECO:0007669"/>
    <property type="project" value="UniProtKB-EC"/>
</dbReference>
<keyword evidence="3" id="KW-0547">Nucleotide-binding</keyword>
<dbReference type="GO" id="GO:0008641">
    <property type="term" value="F:ubiquitin-like modifier activating enzyme activity"/>
    <property type="evidence" value="ECO:0007669"/>
    <property type="project" value="InterPro"/>
</dbReference>
<comment type="caution">
    <text evidence="15">The sequence shown here is derived from an EMBL/GenBank/DDBJ whole genome shotgun (WGS) entry which is preliminary data.</text>
</comment>
<keyword evidence="2 15" id="KW-0808">Transferase</keyword>
<feature type="transmembrane region" description="Helical" evidence="13">
    <location>
        <begin position="46"/>
        <end position="73"/>
    </location>
</feature>
<keyword evidence="15" id="KW-0548">Nucleotidyltransferase</keyword>
<keyword evidence="4" id="KW-0067">ATP-binding</keyword>
<dbReference type="GO" id="GO:0005524">
    <property type="term" value="F:ATP binding"/>
    <property type="evidence" value="ECO:0007669"/>
    <property type="project" value="UniProtKB-KW"/>
</dbReference>
<evidence type="ECO:0000313" key="15">
    <source>
        <dbReference type="EMBL" id="CAF0693510.1"/>
    </source>
</evidence>
<evidence type="ECO:0000256" key="10">
    <source>
        <dbReference type="ARBA" id="ARBA00075110"/>
    </source>
</evidence>
<keyword evidence="13" id="KW-0812">Transmembrane</keyword>
<evidence type="ECO:0000313" key="16">
    <source>
        <dbReference type="Proteomes" id="UP000663859"/>
    </source>
</evidence>
<dbReference type="InterPro" id="IPR001763">
    <property type="entry name" value="Rhodanese-like_dom"/>
</dbReference>
<keyword evidence="13" id="KW-1133">Transmembrane helix</keyword>
<protein>
    <recommendedName>
        <fullName evidence="9">Molybdopterin-synthase adenylyltransferase</fullName>
        <ecNumber evidence="8">2.7.7.80</ecNumber>
    </recommendedName>
    <alternativeName>
        <fullName evidence="12">MoaD protein adenylase</fullName>
    </alternativeName>
    <alternativeName>
        <fullName evidence="10">Molybdopterin-converting factor subunit 1 adenylase</fullName>
    </alternativeName>
    <alternativeName>
        <fullName evidence="11">Sulfur carrier protein MoaD adenylyltransferase</fullName>
    </alternativeName>
</protein>
<evidence type="ECO:0000259" key="14">
    <source>
        <dbReference type="PROSITE" id="PS50206"/>
    </source>
</evidence>
<dbReference type="Proteomes" id="UP000663859">
    <property type="component" value="Unassembled WGS sequence"/>
</dbReference>
<dbReference type="NCBIfam" id="NF004281">
    <property type="entry name" value="PRK05690.1"/>
    <property type="match status" value="1"/>
</dbReference>
<accession>A0A8J2BMQ4</accession>
<dbReference type="InterPro" id="IPR000594">
    <property type="entry name" value="ThiF_NAD_FAD-bd"/>
</dbReference>
<dbReference type="SMART" id="SM00450">
    <property type="entry name" value="RHOD"/>
    <property type="match status" value="1"/>
</dbReference>
<dbReference type="InterPro" id="IPR045886">
    <property type="entry name" value="ThiF/MoeB/HesA"/>
</dbReference>
<sequence>MSYLSRIEKVYAGSPLSHDEIRRYGRHLIMPEVTASGQKKLKSARVLVVGAGGLGSPLLLYLAAAGVGTIGIVDFDVVEESNLHRQVLHKTSNVGKRKVESAKEAIAEVNPHVAVVTYDMALRSGNALELLRDYDVVVDGTDNFPTRYLVNDACALLGKPNVYGSIFRFEGQASVFWRGHGPCYRCLFPQPPEPGTVPSCAEGGVLGVLPGVIGVIQAIETVKLIVGIGEPLIGRLLVFDALRMRFAELRLRPDPKCPLCGEAPTLRELVDYEEFCGLRTSATGPSDGGEEMSVVELKEAMERGEDFLLIDVREPHEYELARIPGSQLIPLGELPARLHELDAAKLVVVHCKTGGRSARACRLLREAGFRRVKNLAGGIEAWSQTIDPSVPRY</sequence>
<dbReference type="EMBL" id="CAJNOB010000006">
    <property type="protein sequence ID" value="CAF0693510.1"/>
    <property type="molecule type" value="Genomic_DNA"/>
</dbReference>